<name>A0ABT1XJZ8_9BURK</name>
<keyword evidence="7" id="KW-1185">Reference proteome</keyword>
<dbReference type="Proteomes" id="UP001165267">
    <property type="component" value="Unassembled WGS sequence"/>
</dbReference>
<evidence type="ECO:0000313" key="7">
    <source>
        <dbReference type="Proteomes" id="UP001165267"/>
    </source>
</evidence>
<comment type="catalytic activity">
    <reaction evidence="1">
        <text>[protein]-peptidylproline (omega=180) = [protein]-peptidylproline (omega=0)</text>
        <dbReference type="Rhea" id="RHEA:16237"/>
        <dbReference type="Rhea" id="RHEA-COMP:10747"/>
        <dbReference type="Rhea" id="RHEA-COMP:10748"/>
        <dbReference type="ChEBI" id="CHEBI:83833"/>
        <dbReference type="ChEBI" id="CHEBI:83834"/>
        <dbReference type="EC" id="5.2.1.8"/>
    </reaction>
</comment>
<protein>
    <recommendedName>
        <fullName evidence="3">peptidylprolyl isomerase</fullName>
        <ecNumber evidence="3">5.2.1.8</ecNumber>
    </recommendedName>
</protein>
<accession>A0ABT1XJZ8</accession>
<dbReference type="PANTHER" id="PTHR47245:SF2">
    <property type="entry name" value="PEPTIDYL-PROLYL CIS-TRANS ISOMERASE HP_0175-RELATED"/>
    <property type="match status" value="1"/>
</dbReference>
<dbReference type="InterPro" id="IPR000297">
    <property type="entry name" value="PPIase_PpiC"/>
</dbReference>
<dbReference type="EMBL" id="JANKHG010000026">
    <property type="protein sequence ID" value="MCR2747626.1"/>
    <property type="molecule type" value="Genomic_DNA"/>
</dbReference>
<comment type="similarity">
    <text evidence="2">Belongs to the PpiC/parvulin rotamase family.</text>
</comment>
<dbReference type="InterPro" id="IPR046357">
    <property type="entry name" value="PPIase_dom_sf"/>
</dbReference>
<evidence type="ECO:0000256" key="2">
    <source>
        <dbReference type="ARBA" id="ARBA00007656"/>
    </source>
</evidence>
<dbReference type="GO" id="GO:0016853">
    <property type="term" value="F:isomerase activity"/>
    <property type="evidence" value="ECO:0007669"/>
    <property type="project" value="UniProtKB-KW"/>
</dbReference>
<dbReference type="InterPro" id="IPR050245">
    <property type="entry name" value="PrsA_foldase"/>
</dbReference>
<dbReference type="Pfam" id="PF13145">
    <property type="entry name" value="Rotamase_2"/>
    <property type="match status" value="1"/>
</dbReference>
<dbReference type="EC" id="5.2.1.8" evidence="3"/>
<gene>
    <name evidence="6" type="ORF">NSP04_13325</name>
</gene>
<evidence type="ECO:0000256" key="3">
    <source>
        <dbReference type="ARBA" id="ARBA00013194"/>
    </source>
</evidence>
<reference evidence="6" key="1">
    <citation type="submission" date="2022-07" db="EMBL/GenBank/DDBJ databases">
        <authorList>
            <person name="Xamxidin M."/>
        </authorList>
    </citation>
    <scope>NUCLEOTIDE SEQUENCE</scope>
    <source>
        <strain evidence="6">YS8-69</strain>
    </source>
</reference>
<organism evidence="6 7">
    <name type="scientific">Limnobacter parvus</name>
    <dbReference type="NCBI Taxonomy" id="2939690"/>
    <lineage>
        <taxon>Bacteria</taxon>
        <taxon>Pseudomonadati</taxon>
        <taxon>Pseudomonadota</taxon>
        <taxon>Betaproteobacteria</taxon>
        <taxon>Burkholderiales</taxon>
        <taxon>Burkholderiaceae</taxon>
        <taxon>Limnobacter</taxon>
    </lineage>
</organism>
<sequence>MNTSHAAFGFLVVAALIGLLEWRSVESTGRNELIITDAQRAFVREQVLQTRAQDQNNANYEQAMALYIDEEILYREGLKLGLEKDDLIVKRRVVQKMRFLLEDMTPVATPTEAQLQTWLDQNPERYQTEQSIQFQHHFFSRGKRGDESIYHAETALIDLSASKEIVSDPFPLRTSEALLSRDQVIKEFGNKAASILFELPIGQWSNPVQSALGVHLFKVDERNEGRIMTLQEAGTQLMSDLIAAQREAVNDAGLAALRATYTIKDGP</sequence>
<evidence type="ECO:0000256" key="4">
    <source>
        <dbReference type="ARBA" id="ARBA00023110"/>
    </source>
</evidence>
<dbReference type="Gene3D" id="3.10.50.40">
    <property type="match status" value="1"/>
</dbReference>
<evidence type="ECO:0000259" key="5">
    <source>
        <dbReference type="Pfam" id="PF13145"/>
    </source>
</evidence>
<evidence type="ECO:0000313" key="6">
    <source>
        <dbReference type="EMBL" id="MCR2747626.1"/>
    </source>
</evidence>
<keyword evidence="6" id="KW-0413">Isomerase</keyword>
<feature type="domain" description="PpiC" evidence="5">
    <location>
        <begin position="110"/>
        <end position="233"/>
    </location>
</feature>
<dbReference type="RefSeq" id="WP_257512845.1">
    <property type="nucleotide sequence ID" value="NZ_JANKHG010000026.1"/>
</dbReference>
<evidence type="ECO:0000256" key="1">
    <source>
        <dbReference type="ARBA" id="ARBA00000971"/>
    </source>
</evidence>
<dbReference type="PANTHER" id="PTHR47245">
    <property type="entry name" value="PEPTIDYLPROLYL ISOMERASE"/>
    <property type="match status" value="1"/>
</dbReference>
<proteinExistence type="inferred from homology"/>
<comment type="caution">
    <text evidence="6">The sequence shown here is derived from an EMBL/GenBank/DDBJ whole genome shotgun (WGS) entry which is preliminary data.</text>
</comment>
<keyword evidence="4" id="KW-0697">Rotamase</keyword>